<dbReference type="InterPro" id="IPR006016">
    <property type="entry name" value="UspA"/>
</dbReference>
<name>A0ABR7L0E5_9PSEU</name>
<dbReference type="InterPro" id="IPR006015">
    <property type="entry name" value="Universal_stress_UspA"/>
</dbReference>
<evidence type="ECO:0000256" key="1">
    <source>
        <dbReference type="ARBA" id="ARBA00008791"/>
    </source>
</evidence>
<evidence type="ECO:0000313" key="3">
    <source>
        <dbReference type="EMBL" id="MBC6445894.1"/>
    </source>
</evidence>
<comment type="similarity">
    <text evidence="1">Belongs to the universal stress protein A family.</text>
</comment>
<keyword evidence="4" id="KW-1185">Reference proteome</keyword>
<reference evidence="3 4" key="1">
    <citation type="submission" date="2020-06" db="EMBL/GenBank/DDBJ databases">
        <title>Actinokineospora xiongansis sp. nov., isolated from soil of Baiyangdian.</title>
        <authorList>
            <person name="Zhang X."/>
        </authorList>
    </citation>
    <scope>NUCLEOTIDE SEQUENCE [LARGE SCALE GENOMIC DNA]</scope>
    <source>
        <strain evidence="3 4">HBU206404</strain>
    </source>
</reference>
<dbReference type="Pfam" id="PF00582">
    <property type="entry name" value="Usp"/>
    <property type="match status" value="3"/>
</dbReference>
<dbReference type="Proteomes" id="UP000734823">
    <property type="component" value="Unassembled WGS sequence"/>
</dbReference>
<dbReference type="CDD" id="cd00293">
    <property type="entry name" value="USP-like"/>
    <property type="match status" value="1"/>
</dbReference>
<protein>
    <submittedName>
        <fullName evidence="3">Universal stress protein</fullName>
    </submittedName>
</protein>
<organism evidence="3 4">
    <name type="scientific">Actinokineospora xionganensis</name>
    <dbReference type="NCBI Taxonomy" id="2684470"/>
    <lineage>
        <taxon>Bacteria</taxon>
        <taxon>Bacillati</taxon>
        <taxon>Actinomycetota</taxon>
        <taxon>Actinomycetes</taxon>
        <taxon>Pseudonocardiales</taxon>
        <taxon>Pseudonocardiaceae</taxon>
        <taxon>Actinokineospora</taxon>
    </lineage>
</organism>
<dbReference type="InterPro" id="IPR014729">
    <property type="entry name" value="Rossmann-like_a/b/a_fold"/>
</dbReference>
<proteinExistence type="inferred from homology"/>
<sequence>MAPTAHRVIVGIDGSPAAAAALAWAAREARLRGAELVAWTIVDHRGLPATEFFSKEATGGYPVTIRRGRGDAATALAAAARGADLLVVGSRSRGSVAGLLLGSVSRTCLAHAPCPVVVVHPDRPGTTVHGRVVVGVDMSEHSHQALRVAAQEARFRGAALEVVHAVHWDHLGTEMLTPTVEQLIDWGHRLIAAEFVATGVEGIPVVVHGHAAEVLVRHSADADLLVLGTRGRGQVADLLLGSTSAHCARHAHCPVMIVGCTGDAPQRAPAHAHGMGT</sequence>
<accession>A0ABR7L0E5</accession>
<dbReference type="PRINTS" id="PR01438">
    <property type="entry name" value="UNVRSLSTRESS"/>
</dbReference>
<evidence type="ECO:0000313" key="4">
    <source>
        <dbReference type="Proteomes" id="UP000734823"/>
    </source>
</evidence>
<feature type="domain" description="UspA" evidence="2">
    <location>
        <begin position="6"/>
        <end position="51"/>
    </location>
</feature>
<dbReference type="EMBL" id="JABVED010000001">
    <property type="protein sequence ID" value="MBC6445894.1"/>
    <property type="molecule type" value="Genomic_DNA"/>
</dbReference>
<dbReference type="PANTHER" id="PTHR31964">
    <property type="entry name" value="ADENINE NUCLEOTIDE ALPHA HYDROLASES-LIKE SUPERFAMILY PROTEIN"/>
    <property type="match status" value="1"/>
</dbReference>
<dbReference type="RefSeq" id="WP_187217955.1">
    <property type="nucleotide sequence ID" value="NZ_JABVED010000001.1"/>
</dbReference>
<dbReference type="SUPFAM" id="SSF52402">
    <property type="entry name" value="Adenine nucleotide alpha hydrolases-like"/>
    <property type="match status" value="2"/>
</dbReference>
<dbReference type="Gene3D" id="3.40.50.620">
    <property type="entry name" value="HUPs"/>
    <property type="match status" value="2"/>
</dbReference>
<gene>
    <name evidence="3" type="ORF">GPZ80_01750</name>
</gene>
<feature type="domain" description="UspA" evidence="2">
    <location>
        <begin position="59"/>
        <end position="120"/>
    </location>
</feature>
<dbReference type="PANTHER" id="PTHR31964:SF113">
    <property type="entry name" value="USPA DOMAIN-CONTAINING PROTEIN"/>
    <property type="match status" value="1"/>
</dbReference>
<comment type="caution">
    <text evidence="3">The sequence shown here is derived from an EMBL/GenBank/DDBJ whole genome shotgun (WGS) entry which is preliminary data.</text>
</comment>
<evidence type="ECO:0000259" key="2">
    <source>
        <dbReference type="Pfam" id="PF00582"/>
    </source>
</evidence>
<feature type="domain" description="UspA" evidence="2">
    <location>
        <begin position="131"/>
        <end position="258"/>
    </location>
</feature>